<feature type="region of interest" description="Disordered" evidence="1">
    <location>
        <begin position="32"/>
        <end position="99"/>
    </location>
</feature>
<dbReference type="AlphaFoldDB" id="A0A1X0FGI2"/>
<protein>
    <submittedName>
        <fullName evidence="2">Membrane protein ArfC</fullName>
    </submittedName>
</protein>
<reference evidence="3 4" key="1">
    <citation type="submission" date="2017-02" db="EMBL/GenBank/DDBJ databases">
        <title>The new phylogeny of genus Mycobacterium.</title>
        <authorList>
            <person name="Tortoli E."/>
            <person name="Trovato A."/>
            <person name="Cirillo D.M."/>
        </authorList>
    </citation>
    <scope>NUCLEOTIDE SEQUENCE [LARGE SCALE GENOMIC DNA]</scope>
    <source>
        <strain evidence="3 4">DSM 45255</strain>
    </source>
</reference>
<organism evidence="3 4">
    <name type="scientific">Mycobacterium mantenii</name>
    <dbReference type="NCBI Taxonomy" id="560555"/>
    <lineage>
        <taxon>Bacteria</taxon>
        <taxon>Bacillati</taxon>
        <taxon>Actinomycetota</taxon>
        <taxon>Actinomycetes</taxon>
        <taxon>Mycobacteriales</taxon>
        <taxon>Mycobacteriaceae</taxon>
        <taxon>Mycobacterium</taxon>
        <taxon>Mycobacterium avium complex (MAC)</taxon>
    </lineage>
</organism>
<reference evidence="2" key="3">
    <citation type="submission" date="2020-02" db="EMBL/GenBank/DDBJ databases">
        <authorList>
            <person name="Matsumoto Y."/>
            <person name="Motooka D."/>
            <person name="Nakamura S."/>
        </authorList>
    </citation>
    <scope>NUCLEOTIDE SEQUENCE</scope>
    <source>
        <strain evidence="2">JCM 18113</strain>
    </source>
</reference>
<reference evidence="2 5" key="2">
    <citation type="journal article" date="2019" name="Emerg. Microbes Infect.">
        <title>Comprehensive subspecies identification of 175 nontuberculous mycobacteria species based on 7547 genomic profiles.</title>
        <authorList>
            <person name="Matsumoto Y."/>
            <person name="Kinjo T."/>
            <person name="Motooka D."/>
            <person name="Nabeya D."/>
            <person name="Jung N."/>
            <person name="Uechi K."/>
            <person name="Horii T."/>
            <person name="Iida T."/>
            <person name="Fujita J."/>
            <person name="Nakamura S."/>
        </authorList>
    </citation>
    <scope>NUCLEOTIDE SEQUENCE [LARGE SCALE GENOMIC DNA]</scope>
    <source>
        <strain evidence="2 5">JCM 18113</strain>
    </source>
</reference>
<proteinExistence type="predicted"/>
<evidence type="ECO:0000313" key="2">
    <source>
        <dbReference type="EMBL" id="BBY41061.1"/>
    </source>
</evidence>
<dbReference type="RefSeq" id="WP_083098096.1">
    <property type="nucleotide sequence ID" value="NZ_AP022590.1"/>
</dbReference>
<sequence>MSHLHWWLVGVSFGLGLVLTLALKSVKSQAPVTKSSDPVTTEIPVTEERTTKIPATERRTTEIPIAKDPRTGKIPAPPRAPYGPGSADAGPDGGGPTGYLVKARLDRKLYLTPDDPTYDSTTAQVWFTDEKSAEQAGFTPWRDSAHNRRRR</sequence>
<dbReference type="EMBL" id="AP022590">
    <property type="protein sequence ID" value="BBY41061.1"/>
    <property type="molecule type" value="Genomic_DNA"/>
</dbReference>
<evidence type="ECO:0000313" key="5">
    <source>
        <dbReference type="Proteomes" id="UP000465812"/>
    </source>
</evidence>
<feature type="region of interest" description="Disordered" evidence="1">
    <location>
        <begin position="130"/>
        <end position="151"/>
    </location>
</feature>
<accession>A0A1X0FGI2</accession>
<evidence type="ECO:0000313" key="4">
    <source>
        <dbReference type="Proteomes" id="UP000192760"/>
    </source>
</evidence>
<feature type="compositionally biased region" description="Basic and acidic residues" evidence="1">
    <location>
        <begin position="46"/>
        <end position="71"/>
    </location>
</feature>
<dbReference type="Proteomes" id="UP000465812">
    <property type="component" value="Chromosome"/>
</dbReference>
<dbReference type="Proteomes" id="UP000192760">
    <property type="component" value="Unassembled WGS sequence"/>
</dbReference>
<dbReference type="STRING" id="560555.BST30_22060"/>
<keyword evidence="5" id="KW-1185">Reference proteome</keyword>
<gene>
    <name evidence="2" type="primary">arfC</name>
    <name evidence="3" type="ORF">BST30_22060</name>
    <name evidence="2" type="ORF">MMAN_51950</name>
</gene>
<name>A0A1X0FGI2_MYCNT</name>
<evidence type="ECO:0000256" key="1">
    <source>
        <dbReference type="SAM" id="MobiDB-lite"/>
    </source>
</evidence>
<evidence type="ECO:0000313" key="3">
    <source>
        <dbReference type="EMBL" id="ORB00932.1"/>
    </source>
</evidence>
<dbReference type="EMBL" id="MVHW01000032">
    <property type="protein sequence ID" value="ORB00932.1"/>
    <property type="molecule type" value="Genomic_DNA"/>
</dbReference>